<dbReference type="RefSeq" id="WP_187754410.1">
    <property type="nucleotide sequence ID" value="NZ_JABURY010000005.1"/>
</dbReference>
<reference evidence="1 2" key="1">
    <citation type="submission" date="2020-06" db="EMBL/GenBank/DDBJ databases">
        <title>Frischella cerana isolated from Apis cerana gut homogenate.</title>
        <authorList>
            <person name="Wolter L.A."/>
            <person name="Suenami S."/>
            <person name="Miyazaki R."/>
        </authorList>
    </citation>
    <scope>NUCLEOTIDE SEQUENCE [LARGE SCALE GENOMIC DNA]</scope>
    <source>
        <strain evidence="1 2">Ac13</strain>
    </source>
</reference>
<dbReference type="Proteomes" id="UP000651208">
    <property type="component" value="Unassembled WGS sequence"/>
</dbReference>
<name>A0ABR7QUP9_9GAMM</name>
<dbReference type="EMBL" id="JABURY010000005">
    <property type="protein sequence ID" value="MBC9129953.1"/>
    <property type="molecule type" value="Genomic_DNA"/>
</dbReference>
<evidence type="ECO:0000313" key="1">
    <source>
        <dbReference type="EMBL" id="MBC9129953.1"/>
    </source>
</evidence>
<comment type="caution">
    <text evidence="1">The sequence shown here is derived from an EMBL/GenBank/DDBJ whole genome shotgun (WGS) entry which is preliminary data.</text>
</comment>
<gene>
    <name evidence="1" type="ORF">FcAc13_01360</name>
</gene>
<sequence>MLSIKDIVNKKLCGLVRFKGYFYALGGLNEKVFLTDNKYGWSENNIILPNNITELIIDKDQSFGVLVGGEYAYYAMDAIIEGVLELKEQQLYLSKVNKITLFDGEISQSFVFTD</sequence>
<proteinExistence type="predicted"/>
<accession>A0ABR7QUP9</accession>
<protein>
    <submittedName>
        <fullName evidence="1">Uncharacterized protein</fullName>
    </submittedName>
</protein>
<evidence type="ECO:0000313" key="2">
    <source>
        <dbReference type="Proteomes" id="UP000651208"/>
    </source>
</evidence>
<keyword evidence="2" id="KW-1185">Reference proteome</keyword>
<organism evidence="1 2">
    <name type="scientific">Frischella japonica</name>
    <dbReference type="NCBI Taxonomy" id="2741544"/>
    <lineage>
        <taxon>Bacteria</taxon>
        <taxon>Pseudomonadati</taxon>
        <taxon>Pseudomonadota</taxon>
        <taxon>Gammaproteobacteria</taxon>
        <taxon>Orbales</taxon>
        <taxon>Orbaceae</taxon>
        <taxon>Frischella</taxon>
    </lineage>
</organism>